<feature type="region of interest" description="Disordered" evidence="1">
    <location>
        <begin position="147"/>
        <end position="186"/>
    </location>
</feature>
<evidence type="ECO:0000256" key="2">
    <source>
        <dbReference type="SAM" id="Phobius"/>
    </source>
</evidence>
<feature type="compositionally biased region" description="Acidic residues" evidence="1">
    <location>
        <begin position="161"/>
        <end position="171"/>
    </location>
</feature>
<keyword evidence="2" id="KW-0812">Transmembrane</keyword>
<evidence type="ECO:0000259" key="3">
    <source>
        <dbReference type="Pfam" id="PF24840"/>
    </source>
</evidence>
<keyword evidence="2" id="KW-1133">Transmembrane helix</keyword>
<dbReference type="EMBL" id="JAJSPL020000002">
    <property type="protein sequence ID" value="KAK7748560.1"/>
    <property type="molecule type" value="Genomic_DNA"/>
</dbReference>
<comment type="caution">
    <text evidence="4">The sequence shown here is derived from an EMBL/GenBank/DDBJ whole genome shotgun (WGS) entry which is preliminary data.</text>
</comment>
<feature type="domain" description="SigF-like NTF2-like" evidence="3">
    <location>
        <begin position="12"/>
        <end position="137"/>
    </location>
</feature>
<dbReference type="Proteomes" id="UP001320245">
    <property type="component" value="Unassembled WGS sequence"/>
</dbReference>
<protein>
    <recommendedName>
        <fullName evidence="3">SigF-like NTF2-like domain-containing protein</fullName>
    </recommendedName>
</protein>
<keyword evidence="2" id="KW-0472">Membrane</keyword>
<gene>
    <name evidence="4" type="ORF">SLS53_000580</name>
</gene>
<dbReference type="PANTHER" id="PTHR35393">
    <property type="entry name" value="CHROMOSOME 1, WHOLE GENOME SHOTGUN SEQUENCE"/>
    <property type="match status" value="1"/>
</dbReference>
<dbReference type="PANTHER" id="PTHR35393:SF1">
    <property type="entry name" value="SNOAL-LIKE DOMAIN-CONTAINING PROTEIN"/>
    <property type="match status" value="1"/>
</dbReference>
<feature type="transmembrane region" description="Helical" evidence="2">
    <location>
        <begin position="222"/>
        <end position="243"/>
    </location>
</feature>
<feature type="compositionally biased region" description="Basic residues" evidence="1">
    <location>
        <begin position="295"/>
        <end position="307"/>
    </location>
</feature>
<dbReference type="Pfam" id="PF24840">
    <property type="entry name" value="NTF2_SigF"/>
    <property type="match status" value="1"/>
</dbReference>
<feature type="region of interest" description="Disordered" evidence="1">
    <location>
        <begin position="273"/>
        <end position="307"/>
    </location>
</feature>
<sequence>MSLLRQKPPPPPEHEIQHVVRSLTQGTPDEQRRTLDRYFTPDAEFVHPFAVAPRFNRGKGALRRVPLLNRLSSRDVVRGIYQWYRMLSPKIELEFDAVLIDRARQKIYLDIRQTFSIWFLPFYHANVRLVTILDLVAVDPARHDNGEPLAIRQEGESSTHDDEDDDDEEGQHEEKALQPSPSGTSYPPHYRLWRISRQEDLYQVNEFLKFVGPYWWCVWRTVWFPFQILAAAVSVFLSLFVALSPWAFQKDPAPGGVEATVEQIEAYHDYELKAGGKSGGSRAIKSRGGVDAPPRRHTKGRKKSSRQ</sequence>
<accession>A0AAN9UI79</accession>
<evidence type="ECO:0000313" key="4">
    <source>
        <dbReference type="EMBL" id="KAK7748560.1"/>
    </source>
</evidence>
<proteinExistence type="predicted"/>
<name>A0AAN9UI79_9PEZI</name>
<evidence type="ECO:0000256" key="1">
    <source>
        <dbReference type="SAM" id="MobiDB-lite"/>
    </source>
</evidence>
<organism evidence="4 5">
    <name type="scientific">Cytospora paraplurivora</name>
    <dbReference type="NCBI Taxonomy" id="2898453"/>
    <lineage>
        <taxon>Eukaryota</taxon>
        <taxon>Fungi</taxon>
        <taxon>Dikarya</taxon>
        <taxon>Ascomycota</taxon>
        <taxon>Pezizomycotina</taxon>
        <taxon>Sordariomycetes</taxon>
        <taxon>Sordariomycetidae</taxon>
        <taxon>Diaporthales</taxon>
        <taxon>Cytosporaceae</taxon>
        <taxon>Cytospora</taxon>
    </lineage>
</organism>
<evidence type="ECO:0000313" key="5">
    <source>
        <dbReference type="Proteomes" id="UP001320245"/>
    </source>
</evidence>
<keyword evidence="5" id="KW-1185">Reference proteome</keyword>
<reference evidence="4 5" key="1">
    <citation type="journal article" date="2023" name="PLoS ONE">
        <title>Cytospora paraplurivora sp. nov. isolated from orchards with fruit tree decline syndrome in Ontario, Canada.</title>
        <authorList>
            <person name="Ilyukhin E."/>
            <person name="Nguyen H.D.T."/>
            <person name="Castle A.J."/>
            <person name="Ellouze W."/>
        </authorList>
    </citation>
    <scope>NUCLEOTIDE SEQUENCE [LARGE SCALE GENOMIC DNA]</scope>
    <source>
        <strain evidence="4 5">FDS-564</strain>
    </source>
</reference>
<dbReference type="InterPro" id="IPR057514">
    <property type="entry name" value="NTF2_SigF"/>
</dbReference>
<dbReference type="AlphaFoldDB" id="A0AAN9UI79"/>